<dbReference type="EMBL" id="SPRO01000040">
    <property type="protein sequence ID" value="TIC28429.1"/>
    <property type="molecule type" value="Genomic_DNA"/>
</dbReference>
<reference evidence="2 3" key="1">
    <citation type="submission" date="2019-03" db="EMBL/GenBank/DDBJ databases">
        <title>Sequencing 25 genomes of Wallemia mellicola.</title>
        <authorList>
            <person name="Gostincar C."/>
        </authorList>
    </citation>
    <scope>NUCLEOTIDE SEQUENCE [LARGE SCALE GENOMIC DNA]</scope>
    <source>
        <strain evidence="2 3">EXF-8738</strain>
    </source>
</reference>
<dbReference type="InterPro" id="IPR027450">
    <property type="entry name" value="AlkB-like"/>
</dbReference>
<dbReference type="GO" id="GO:0016706">
    <property type="term" value="F:2-oxoglutarate-dependent dioxygenase activity"/>
    <property type="evidence" value="ECO:0007669"/>
    <property type="project" value="TreeGrafter"/>
</dbReference>
<dbReference type="AlphaFoldDB" id="A0A4T0LRG0"/>
<dbReference type="Gene3D" id="2.60.120.590">
    <property type="entry name" value="Alpha-ketoglutarate-dependent dioxygenase AlkB-like"/>
    <property type="match status" value="1"/>
</dbReference>
<dbReference type="Pfam" id="PF13532">
    <property type="entry name" value="2OG-FeII_Oxy_2"/>
    <property type="match status" value="1"/>
</dbReference>
<evidence type="ECO:0000313" key="3">
    <source>
        <dbReference type="Proteomes" id="UP000305647"/>
    </source>
</evidence>
<protein>
    <recommendedName>
        <fullName evidence="1">Alpha-ketoglutarate-dependent dioxygenase AlkB-like domain-containing protein</fullName>
    </recommendedName>
</protein>
<accession>A0A4T0LRG0</accession>
<dbReference type="InterPro" id="IPR032870">
    <property type="entry name" value="ALKBH7-like"/>
</dbReference>
<sequence length="271" mass="31548">MLKRTLVRLNKIERINLSNASNNRLFNFSNLKSDALSELDKEDFVIYPNYLNIEEQKVLLKQLLKKLDRVCGKPRRNTNLQRQHEEQYEEGNLQRAFCHKDMYRWQTSHFDNVITGYREANVRSMTVPNVVSEEGILGILKRLYGCLYDNSTELTKLQANDMKDERLEDDDLSVPKWIQSHILHLSPDGTIQAHVDNQEAMGSTIMGLSLGEERLVEFNNESKGSFLVRLPSGSVYIQKSKLRYEYKHSILQGNCRDQRLSLMLRDQPSPK</sequence>
<dbReference type="OMA" id="QEGHYDG"/>
<evidence type="ECO:0000259" key="1">
    <source>
        <dbReference type="Pfam" id="PF13532"/>
    </source>
</evidence>
<evidence type="ECO:0000313" key="2">
    <source>
        <dbReference type="EMBL" id="TIC28429.1"/>
    </source>
</evidence>
<organism evidence="2 3">
    <name type="scientific">Wallemia mellicola</name>
    <dbReference type="NCBI Taxonomy" id="1708541"/>
    <lineage>
        <taxon>Eukaryota</taxon>
        <taxon>Fungi</taxon>
        <taxon>Dikarya</taxon>
        <taxon>Basidiomycota</taxon>
        <taxon>Wallemiomycotina</taxon>
        <taxon>Wallemiomycetes</taxon>
        <taxon>Wallemiales</taxon>
        <taxon>Wallemiaceae</taxon>
        <taxon>Wallemia</taxon>
    </lineage>
</organism>
<dbReference type="InterPro" id="IPR037151">
    <property type="entry name" value="AlkB-like_sf"/>
</dbReference>
<dbReference type="GO" id="GO:0006631">
    <property type="term" value="P:fatty acid metabolic process"/>
    <property type="evidence" value="ECO:0007669"/>
    <property type="project" value="TreeGrafter"/>
</dbReference>
<feature type="domain" description="Alpha-ketoglutarate-dependent dioxygenase AlkB-like" evidence="1">
    <location>
        <begin position="186"/>
        <end position="252"/>
    </location>
</feature>
<dbReference type="GO" id="GO:0006974">
    <property type="term" value="P:DNA damage response"/>
    <property type="evidence" value="ECO:0007669"/>
    <property type="project" value="InterPro"/>
</dbReference>
<dbReference type="PANTHER" id="PTHR21052:SF0">
    <property type="entry name" value="ALPHA-KETOGLUTARATE-DEPENDENT DIOXYGENASE ALKB HOMOLOG 7, MITOCHONDRIAL"/>
    <property type="match status" value="1"/>
</dbReference>
<dbReference type="SUPFAM" id="SSF51197">
    <property type="entry name" value="Clavaminate synthase-like"/>
    <property type="match status" value="1"/>
</dbReference>
<name>A0A4T0LRG0_9BASI</name>
<proteinExistence type="predicted"/>
<gene>
    <name evidence="2" type="ORF">E3Q10_03217</name>
</gene>
<dbReference type="Proteomes" id="UP000305647">
    <property type="component" value="Unassembled WGS sequence"/>
</dbReference>
<dbReference type="PANTHER" id="PTHR21052">
    <property type="entry name" value="SPERMATOGENESIS ASSOCIATED 11-RELATED"/>
    <property type="match status" value="1"/>
</dbReference>
<comment type="caution">
    <text evidence="2">The sequence shown here is derived from an EMBL/GenBank/DDBJ whole genome shotgun (WGS) entry which is preliminary data.</text>
</comment>
<dbReference type="GO" id="GO:0005759">
    <property type="term" value="C:mitochondrial matrix"/>
    <property type="evidence" value="ECO:0007669"/>
    <property type="project" value="TreeGrafter"/>
</dbReference>